<proteinExistence type="predicted"/>
<dbReference type="Proteomes" id="UP000193560">
    <property type="component" value="Unassembled WGS sequence"/>
</dbReference>
<evidence type="ECO:0000313" key="1">
    <source>
        <dbReference type="EMBL" id="ORZ15717.1"/>
    </source>
</evidence>
<accession>A0A1X2IFN5</accession>
<comment type="caution">
    <text evidence="1">The sequence shown here is derived from an EMBL/GenBank/DDBJ whole genome shotgun (WGS) entry which is preliminary data.</text>
</comment>
<reference evidence="1 2" key="1">
    <citation type="submission" date="2016-07" db="EMBL/GenBank/DDBJ databases">
        <title>Pervasive Adenine N6-methylation of Active Genes in Fungi.</title>
        <authorList>
            <consortium name="DOE Joint Genome Institute"/>
            <person name="Mondo S.J."/>
            <person name="Dannebaum R.O."/>
            <person name="Kuo R.C."/>
            <person name="Labutti K."/>
            <person name="Haridas S."/>
            <person name="Kuo A."/>
            <person name="Salamov A."/>
            <person name="Ahrendt S.R."/>
            <person name="Lipzen A."/>
            <person name="Sullivan W."/>
            <person name="Andreopoulos W.B."/>
            <person name="Clum A."/>
            <person name="Lindquist E."/>
            <person name="Daum C."/>
            <person name="Ramamoorthy G.K."/>
            <person name="Gryganskyi A."/>
            <person name="Culley D."/>
            <person name="Magnuson J.K."/>
            <person name="James T.Y."/>
            <person name="O'Malley M.A."/>
            <person name="Stajich J.E."/>
            <person name="Spatafora J.W."/>
            <person name="Visel A."/>
            <person name="Grigoriev I.V."/>
        </authorList>
    </citation>
    <scope>NUCLEOTIDE SEQUENCE [LARGE SCALE GENOMIC DNA]</scope>
    <source>
        <strain evidence="1 2">NRRL 1336</strain>
    </source>
</reference>
<dbReference type="AlphaFoldDB" id="A0A1X2IFN5"/>
<keyword evidence="2" id="KW-1185">Reference proteome</keyword>
<organism evidence="1 2">
    <name type="scientific">Absidia repens</name>
    <dbReference type="NCBI Taxonomy" id="90262"/>
    <lineage>
        <taxon>Eukaryota</taxon>
        <taxon>Fungi</taxon>
        <taxon>Fungi incertae sedis</taxon>
        <taxon>Mucoromycota</taxon>
        <taxon>Mucoromycotina</taxon>
        <taxon>Mucoromycetes</taxon>
        <taxon>Mucorales</taxon>
        <taxon>Cunninghamellaceae</taxon>
        <taxon>Absidia</taxon>
    </lineage>
</organism>
<name>A0A1X2IFN5_9FUNG</name>
<evidence type="ECO:0000313" key="2">
    <source>
        <dbReference type="Proteomes" id="UP000193560"/>
    </source>
</evidence>
<dbReference type="EMBL" id="MCGE01000012">
    <property type="protein sequence ID" value="ORZ15717.1"/>
    <property type="molecule type" value="Genomic_DNA"/>
</dbReference>
<protein>
    <submittedName>
        <fullName evidence="1">Uncharacterized protein</fullName>
    </submittedName>
</protein>
<dbReference type="OrthoDB" id="2407359at2759"/>
<gene>
    <name evidence="1" type="ORF">BCR42DRAFT_491744</name>
</gene>
<sequence>MNLTYGYEMESANGSVSHLVVPPMLSNKITFTAGSNTSRWMFYGTRKDILDWMRNHKDLELENGIFSTLPTSNGDGNNDHPDAHTELVIDMQYCHDPDQSYYNYCKSFLISDYSVERVKVEIRPRIESKDRMIETLCRTIVASGSRLGAIVDDLETQWNSPAKSYYQQTVDVFSDAPPPTHVLSADPPSSIQINASYIPTR</sequence>